<proteinExistence type="predicted"/>
<feature type="compositionally biased region" description="Low complexity" evidence="1">
    <location>
        <begin position="453"/>
        <end position="463"/>
    </location>
</feature>
<feature type="compositionally biased region" description="Basic and acidic residues" evidence="1">
    <location>
        <begin position="270"/>
        <end position="286"/>
    </location>
</feature>
<comment type="caution">
    <text evidence="2">The sequence shown here is derived from an EMBL/GenBank/DDBJ whole genome shotgun (WGS) entry which is preliminary data.</text>
</comment>
<feature type="compositionally biased region" description="Basic and acidic residues" evidence="1">
    <location>
        <begin position="218"/>
        <end position="229"/>
    </location>
</feature>
<sequence>MTRGNERDEPTQETVEALYDAFAPVLYRYAWSLLGEGPGVADAVHDGLVAARTLGERPADPAERGPWLYALVRAAARRRGFAHACPYTRLATVPAEQPVARMFSRLPASHRELVELHLRHALPASAIARILGLDPELCVELARSAVRRAADGLAEARDPEHAARARARIPEDEGPISATGWRARMEEVSTALALLRPPGPPPSLRERIVKSCTDPELADERRRVAREMHPLTSEGYPLHRSRAAETTDTAVETGPADDEQGAPRPTRFLPGDRLHTADHPVREEPRAPLPGPEGAAEDEDLPRRHSRRTLPVIAGLATATLAVALWSWAGAVEGPTTVIGTGPEETGDGPPALVQVETASTAADTRPEADATTGVSDTPASPEEGEPTEAPGDGAQTSPDPRAPGENTTPPDREDPPAGEAPPQQPSVEPSGNDDAPDEEPDDGSDHGGGLLSGLLGLLLGGG</sequence>
<evidence type="ECO:0000313" key="3">
    <source>
        <dbReference type="Proteomes" id="UP001183390"/>
    </source>
</evidence>
<dbReference type="Proteomes" id="UP001183390">
    <property type="component" value="Unassembled WGS sequence"/>
</dbReference>
<protein>
    <submittedName>
        <fullName evidence="2">Sigma-70 family RNA polymerase sigma factor</fullName>
    </submittedName>
</protein>
<dbReference type="EMBL" id="JAVREP010000018">
    <property type="protein sequence ID" value="MDT0331124.1"/>
    <property type="molecule type" value="Genomic_DNA"/>
</dbReference>
<feature type="region of interest" description="Disordered" evidence="1">
    <location>
        <begin position="212"/>
        <end position="304"/>
    </location>
</feature>
<evidence type="ECO:0000256" key="1">
    <source>
        <dbReference type="SAM" id="MobiDB-lite"/>
    </source>
</evidence>
<accession>A0ABU2MEL0</accession>
<evidence type="ECO:0000313" key="2">
    <source>
        <dbReference type="EMBL" id="MDT0331124.1"/>
    </source>
</evidence>
<dbReference type="InterPro" id="IPR013325">
    <property type="entry name" value="RNA_pol_sigma_r2"/>
</dbReference>
<feature type="region of interest" description="Disordered" evidence="1">
    <location>
        <begin position="359"/>
        <end position="463"/>
    </location>
</feature>
<name>A0ABU2MEL0_9ACTN</name>
<keyword evidence="3" id="KW-1185">Reference proteome</keyword>
<gene>
    <name evidence="2" type="ORF">RM479_22145</name>
</gene>
<organism evidence="2 3">
    <name type="scientific">Nocardiopsis lambiniae</name>
    <dbReference type="NCBI Taxonomy" id="3075539"/>
    <lineage>
        <taxon>Bacteria</taxon>
        <taxon>Bacillati</taxon>
        <taxon>Actinomycetota</taxon>
        <taxon>Actinomycetes</taxon>
        <taxon>Streptosporangiales</taxon>
        <taxon>Nocardiopsidaceae</taxon>
        <taxon>Nocardiopsis</taxon>
    </lineage>
</organism>
<dbReference type="RefSeq" id="WP_311513680.1">
    <property type="nucleotide sequence ID" value="NZ_JAVREP010000018.1"/>
</dbReference>
<reference evidence="3" key="1">
    <citation type="submission" date="2023-07" db="EMBL/GenBank/DDBJ databases">
        <title>30 novel species of actinomycetes from the DSMZ collection.</title>
        <authorList>
            <person name="Nouioui I."/>
        </authorList>
    </citation>
    <scope>NUCLEOTIDE SEQUENCE [LARGE SCALE GENOMIC DNA]</scope>
    <source>
        <strain evidence="3">DSM 44743</strain>
    </source>
</reference>
<dbReference type="SUPFAM" id="SSF88946">
    <property type="entry name" value="Sigma2 domain of RNA polymerase sigma factors"/>
    <property type="match status" value="1"/>
</dbReference>